<dbReference type="PANTHER" id="PTHR33270:SF6">
    <property type="entry name" value="OS02G0448600 PROTEIN"/>
    <property type="match status" value="1"/>
</dbReference>
<dbReference type="Proteomes" id="UP001210211">
    <property type="component" value="Unassembled WGS sequence"/>
</dbReference>
<keyword evidence="4" id="KW-1185">Reference proteome</keyword>
<name>A0AAD5ZYD1_9POAL</name>
<proteinExistence type="predicted"/>
<accession>A0AAD5ZYD1</accession>
<gene>
    <name evidence="3" type="ORF">LUZ61_009953</name>
</gene>
<dbReference type="InterPro" id="IPR055482">
    <property type="entry name" value="DUF7054"/>
</dbReference>
<evidence type="ECO:0000256" key="1">
    <source>
        <dbReference type="SAM" id="MobiDB-lite"/>
    </source>
</evidence>
<evidence type="ECO:0000313" key="4">
    <source>
        <dbReference type="Proteomes" id="UP001210211"/>
    </source>
</evidence>
<comment type="caution">
    <text evidence="3">The sequence shown here is derived from an EMBL/GenBank/DDBJ whole genome shotgun (WGS) entry which is preliminary data.</text>
</comment>
<feature type="domain" description="DUF7054" evidence="2">
    <location>
        <begin position="106"/>
        <end position="189"/>
    </location>
</feature>
<evidence type="ECO:0000313" key="3">
    <source>
        <dbReference type="EMBL" id="KAJ3706248.1"/>
    </source>
</evidence>
<evidence type="ECO:0000259" key="2">
    <source>
        <dbReference type="Pfam" id="PF23156"/>
    </source>
</evidence>
<feature type="region of interest" description="Disordered" evidence="1">
    <location>
        <begin position="1"/>
        <end position="41"/>
    </location>
</feature>
<dbReference type="InterPro" id="IPR040358">
    <property type="entry name" value="At4g22758-like"/>
</dbReference>
<reference evidence="3 4" key="1">
    <citation type="journal article" date="2022" name="Cell">
        <title>Repeat-based holocentromeres influence genome architecture and karyotype evolution.</title>
        <authorList>
            <person name="Hofstatter P.G."/>
            <person name="Thangavel G."/>
            <person name="Lux T."/>
            <person name="Neumann P."/>
            <person name="Vondrak T."/>
            <person name="Novak P."/>
            <person name="Zhang M."/>
            <person name="Costa L."/>
            <person name="Castellani M."/>
            <person name="Scott A."/>
            <person name="Toegelov H."/>
            <person name="Fuchs J."/>
            <person name="Mata-Sucre Y."/>
            <person name="Dias Y."/>
            <person name="Vanzela A.L.L."/>
            <person name="Huettel B."/>
            <person name="Almeida C.C.S."/>
            <person name="Simkova H."/>
            <person name="Souza G."/>
            <person name="Pedrosa-Harand A."/>
            <person name="Macas J."/>
            <person name="Mayer K.F.X."/>
            <person name="Houben A."/>
            <person name="Marques A."/>
        </authorList>
    </citation>
    <scope>NUCLEOTIDE SEQUENCE [LARGE SCALE GENOMIC DNA]</scope>
    <source>
        <strain evidence="3">RhyTen1mFocal</strain>
    </source>
</reference>
<organism evidence="3 4">
    <name type="scientific">Rhynchospora tenuis</name>
    <dbReference type="NCBI Taxonomy" id="198213"/>
    <lineage>
        <taxon>Eukaryota</taxon>
        <taxon>Viridiplantae</taxon>
        <taxon>Streptophyta</taxon>
        <taxon>Embryophyta</taxon>
        <taxon>Tracheophyta</taxon>
        <taxon>Spermatophyta</taxon>
        <taxon>Magnoliopsida</taxon>
        <taxon>Liliopsida</taxon>
        <taxon>Poales</taxon>
        <taxon>Cyperaceae</taxon>
        <taxon>Cyperoideae</taxon>
        <taxon>Rhynchosporeae</taxon>
        <taxon>Rhynchospora</taxon>
    </lineage>
</organism>
<dbReference type="Pfam" id="PF23156">
    <property type="entry name" value="DUF7054"/>
    <property type="match status" value="1"/>
</dbReference>
<dbReference type="EMBL" id="JAMRDG010000001">
    <property type="protein sequence ID" value="KAJ3706248.1"/>
    <property type="molecule type" value="Genomic_DNA"/>
</dbReference>
<sequence>MSEASVRRRRSFSKRGSPIDHHARASLIRRSQQPRKKRTSKILPRCASEPVLWIVQLVPDDVVSKSDKEDPPLLFINPTFFSCHDLDEPSPLVEGLPRQLDPSEEERKVLVSVTVEGSVGPVKAIVRLGASVEEAIKAVIQRYRSEGRSPPLDSNITGSFQLHHSHFCLESLNKNDKIGEVGGRSFYLRKNCETNDSYSGTQERNLVIKQSADFISNVKNQAVNTSQLFMSFIIKKFNKIQRRTIRLWRVVTCDNCS</sequence>
<dbReference type="AlphaFoldDB" id="A0AAD5ZYD1"/>
<protein>
    <recommendedName>
        <fullName evidence="2">DUF7054 domain-containing protein</fullName>
    </recommendedName>
</protein>
<dbReference type="PANTHER" id="PTHR33270">
    <property type="entry name" value="BNAC05G50380D PROTEIN"/>
    <property type="match status" value="1"/>
</dbReference>